<reference evidence="1" key="1">
    <citation type="submission" date="2023-10" db="EMBL/GenBank/DDBJ databases">
        <title>Mycolicibacterium fortuitum clinical isolates causing pulmonary infections in humans.</title>
        <authorList>
            <person name="Mejia-Ponce P.M."/>
            <person name="Zenteno-Cuevas R."/>
            <person name="Licona-Cassani C."/>
        </authorList>
    </citation>
    <scope>NUCLEOTIDE SEQUENCE</scope>
    <source>
        <strain evidence="1">M8</strain>
    </source>
</reference>
<dbReference type="EMBL" id="JAWLVV010000001">
    <property type="protein sequence ID" value="MDV7288757.1"/>
    <property type="molecule type" value="Genomic_DNA"/>
</dbReference>
<dbReference type="Proteomes" id="UP001186041">
    <property type="component" value="Unassembled WGS sequence"/>
</dbReference>
<dbReference type="AlphaFoldDB" id="A0AAE4V7V0"/>
<proteinExistence type="predicted"/>
<name>A0AAE4V7V0_MYCFO</name>
<accession>A0AAE4V7V0</accession>
<gene>
    <name evidence="1" type="ORF">R4485_01095</name>
</gene>
<evidence type="ECO:0000313" key="1">
    <source>
        <dbReference type="EMBL" id="MDV7288757.1"/>
    </source>
</evidence>
<comment type="caution">
    <text evidence="1">The sequence shown here is derived from an EMBL/GenBank/DDBJ whole genome shotgun (WGS) entry which is preliminary data.</text>
</comment>
<evidence type="ECO:0000313" key="2">
    <source>
        <dbReference type="Proteomes" id="UP001186041"/>
    </source>
</evidence>
<protein>
    <submittedName>
        <fullName evidence="1">Uncharacterized protein</fullName>
    </submittedName>
</protein>
<sequence>MAKCKIVEPCIYLQDGKAIHHIVPGAVVELDDSTIVALGGAVECLDYTEDDALADIERQQRDEGVDAVVLATRKSRRKSEREGNDDK</sequence>
<dbReference type="RefSeq" id="WP_317721481.1">
    <property type="nucleotide sequence ID" value="NZ_JAWLVK010000001.1"/>
</dbReference>
<organism evidence="1 2">
    <name type="scientific">Mycolicibacterium fortuitum</name>
    <name type="common">Mycobacterium fortuitum</name>
    <dbReference type="NCBI Taxonomy" id="1766"/>
    <lineage>
        <taxon>Bacteria</taxon>
        <taxon>Bacillati</taxon>
        <taxon>Actinomycetota</taxon>
        <taxon>Actinomycetes</taxon>
        <taxon>Mycobacteriales</taxon>
        <taxon>Mycobacteriaceae</taxon>
        <taxon>Mycolicibacterium</taxon>
    </lineage>
</organism>